<dbReference type="InterPro" id="IPR052069">
    <property type="entry name" value="Ca-reg_mRNA-binding_domain"/>
</dbReference>
<dbReference type="Proteomes" id="UP001464891">
    <property type="component" value="Unassembled WGS sequence"/>
</dbReference>
<keyword evidence="3" id="KW-0472">Membrane</keyword>
<reference evidence="5 6" key="1">
    <citation type="submission" date="2022-04" db="EMBL/GenBank/DDBJ databases">
        <title>Positive selection, recombination, and allopatry shape intraspecific diversity of widespread and dominant cyanobacteria.</title>
        <authorList>
            <person name="Wei J."/>
            <person name="Shu W."/>
            <person name="Hu C."/>
        </authorList>
    </citation>
    <scope>NUCLEOTIDE SEQUENCE [LARGE SCALE GENOMIC DNA]</scope>
    <source>
        <strain evidence="5 6">GB2-A4</strain>
    </source>
</reference>
<protein>
    <submittedName>
        <fullName evidence="5">DUF1294 domain-containing protein</fullName>
    </submittedName>
</protein>
<feature type="transmembrane region" description="Helical" evidence="3">
    <location>
        <begin position="127"/>
        <end position="144"/>
    </location>
</feature>
<dbReference type="PROSITE" id="PS51857">
    <property type="entry name" value="CSD_2"/>
    <property type="match status" value="1"/>
</dbReference>
<organism evidence="5 6">
    <name type="scientific">Trichocoleus desertorum GB2-A4</name>
    <dbReference type="NCBI Taxonomy" id="2933944"/>
    <lineage>
        <taxon>Bacteria</taxon>
        <taxon>Bacillati</taxon>
        <taxon>Cyanobacteriota</taxon>
        <taxon>Cyanophyceae</taxon>
        <taxon>Leptolyngbyales</taxon>
        <taxon>Trichocoleusaceae</taxon>
        <taxon>Trichocoleus</taxon>
    </lineage>
</organism>
<dbReference type="InterPro" id="IPR011129">
    <property type="entry name" value="CSD"/>
</dbReference>
<feature type="transmembrane region" description="Helical" evidence="3">
    <location>
        <begin position="101"/>
        <end position="121"/>
    </location>
</feature>
<keyword evidence="3" id="KW-0812">Transmembrane</keyword>
<dbReference type="EMBL" id="JAMPKM010000016">
    <property type="protein sequence ID" value="MEP0819735.1"/>
    <property type="molecule type" value="Genomic_DNA"/>
</dbReference>
<feature type="domain" description="CSD" evidence="4">
    <location>
        <begin position="5"/>
        <end position="70"/>
    </location>
</feature>
<dbReference type="SMART" id="SM00357">
    <property type="entry name" value="CSP"/>
    <property type="match status" value="1"/>
</dbReference>
<dbReference type="RefSeq" id="WP_190440970.1">
    <property type="nucleotide sequence ID" value="NZ_JAMPKM010000016.1"/>
</dbReference>
<dbReference type="SUPFAM" id="SSF50249">
    <property type="entry name" value="Nucleic acid-binding proteins"/>
    <property type="match status" value="1"/>
</dbReference>
<sequence>MKPVLRKGQLVTWKDDRGFGFIQASDSDKQVFLHITALKDPSHRPQVGDVIYYQLSVEQNGKARASHASIQGVAPKQSPPSSVSTTKVKTTPKLTRWSSSLALQMFLLSLLPGLGSIHFMLKTANPIPLILYPLMSGITFALYADDKSRAQQGRWRIPEKTLHLCELMGGWLGAFIAQRKLRHKSIKVSYQSTFCAITAVHLCFWLYWFFGESLVNLYLSSSFSK</sequence>
<dbReference type="PANTHER" id="PTHR12962">
    <property type="entry name" value="CALCIUM-REGULATED HEAT STABLE PROTEIN CRHSP-24-RELATED"/>
    <property type="match status" value="1"/>
</dbReference>
<dbReference type="InterPro" id="IPR012340">
    <property type="entry name" value="NA-bd_OB-fold"/>
</dbReference>
<dbReference type="Pfam" id="PF00313">
    <property type="entry name" value="CSD"/>
    <property type="match status" value="1"/>
</dbReference>
<dbReference type="InterPro" id="IPR010718">
    <property type="entry name" value="DUF1294"/>
</dbReference>
<keyword evidence="1" id="KW-0597">Phosphoprotein</keyword>
<feature type="compositionally biased region" description="Low complexity" evidence="2">
    <location>
        <begin position="75"/>
        <end position="89"/>
    </location>
</feature>
<dbReference type="InterPro" id="IPR002059">
    <property type="entry name" value="CSP_DNA-bd"/>
</dbReference>
<evidence type="ECO:0000256" key="3">
    <source>
        <dbReference type="SAM" id="Phobius"/>
    </source>
</evidence>
<keyword evidence="3" id="KW-1133">Transmembrane helix</keyword>
<name>A0ABV0JDA6_9CYAN</name>
<gene>
    <name evidence="5" type="ORF">NC998_21785</name>
</gene>
<dbReference type="PANTHER" id="PTHR12962:SF1">
    <property type="entry name" value="COLD SHOCK DOMAIN-CONTAINING PROTEIN CG9705"/>
    <property type="match status" value="1"/>
</dbReference>
<proteinExistence type="predicted"/>
<evidence type="ECO:0000259" key="4">
    <source>
        <dbReference type="PROSITE" id="PS51857"/>
    </source>
</evidence>
<accession>A0ABV0JDA6</accession>
<dbReference type="Gene3D" id="2.40.50.140">
    <property type="entry name" value="Nucleic acid-binding proteins"/>
    <property type="match status" value="1"/>
</dbReference>
<dbReference type="Pfam" id="PF06961">
    <property type="entry name" value="DUF1294"/>
    <property type="match status" value="1"/>
</dbReference>
<evidence type="ECO:0000256" key="1">
    <source>
        <dbReference type="ARBA" id="ARBA00022553"/>
    </source>
</evidence>
<evidence type="ECO:0000256" key="2">
    <source>
        <dbReference type="SAM" id="MobiDB-lite"/>
    </source>
</evidence>
<feature type="transmembrane region" description="Helical" evidence="3">
    <location>
        <begin position="188"/>
        <end position="210"/>
    </location>
</feature>
<comment type="caution">
    <text evidence="5">The sequence shown here is derived from an EMBL/GenBank/DDBJ whole genome shotgun (WGS) entry which is preliminary data.</text>
</comment>
<evidence type="ECO:0000313" key="6">
    <source>
        <dbReference type="Proteomes" id="UP001464891"/>
    </source>
</evidence>
<feature type="region of interest" description="Disordered" evidence="2">
    <location>
        <begin position="66"/>
        <end position="89"/>
    </location>
</feature>
<evidence type="ECO:0000313" key="5">
    <source>
        <dbReference type="EMBL" id="MEP0819735.1"/>
    </source>
</evidence>
<keyword evidence="6" id="KW-1185">Reference proteome</keyword>